<dbReference type="PANTHER" id="PTHR30212:SF2">
    <property type="entry name" value="PROTEIN YIIM"/>
    <property type="match status" value="1"/>
</dbReference>
<dbReference type="PANTHER" id="PTHR30212">
    <property type="entry name" value="PROTEIN YIIM"/>
    <property type="match status" value="1"/>
</dbReference>
<dbReference type="GO" id="GO:0003824">
    <property type="term" value="F:catalytic activity"/>
    <property type="evidence" value="ECO:0007669"/>
    <property type="project" value="InterPro"/>
</dbReference>
<protein>
    <submittedName>
        <fullName evidence="2">MOSC domain-containing protein</fullName>
    </submittedName>
</protein>
<dbReference type="EMBL" id="JANRHA010000004">
    <property type="protein sequence ID" value="MDG3014372.1"/>
    <property type="molecule type" value="Genomic_DNA"/>
</dbReference>
<evidence type="ECO:0000313" key="2">
    <source>
        <dbReference type="EMBL" id="MDG3014372.1"/>
    </source>
</evidence>
<keyword evidence="3" id="KW-1185">Reference proteome</keyword>
<reference evidence="2" key="1">
    <citation type="submission" date="2022-08" db="EMBL/GenBank/DDBJ databases">
        <title>Genome analysis of Corynebacteriales strain.</title>
        <authorList>
            <person name="Lee S.D."/>
        </authorList>
    </citation>
    <scope>NUCLEOTIDE SEQUENCE</scope>
    <source>
        <strain evidence="2">D3-21</strain>
    </source>
</reference>
<dbReference type="Gene3D" id="2.40.33.20">
    <property type="entry name" value="PK beta-barrel domain-like"/>
    <property type="match status" value="1"/>
</dbReference>
<dbReference type="RefSeq" id="WP_332519560.1">
    <property type="nucleotide sequence ID" value="NZ_JANRHA010000004.1"/>
</dbReference>
<evidence type="ECO:0000259" key="1">
    <source>
        <dbReference type="PROSITE" id="PS51340"/>
    </source>
</evidence>
<proteinExistence type="predicted"/>
<dbReference type="AlphaFoldDB" id="A0A9X4M037"/>
<accession>A0A9X4M037</accession>
<sequence length="237" mass="25431">MSSSSAEVLLVRTGAAATLDRTSVGGRGTVASALVKTPRLGAVSVGELGFQGDVQADLEVHGGPAKAVLVYSDEHYDDWVAELGRDLRGTGLGENLRIRGLTERDVCPGDRIAVGSALFRVSAPRRPCYKLALAHGIRDLSARVQRSGRTGFYLAVDRPGEVRAGDRIAIIEHAPHRISAFEVNRVINLDKRDVDGARRVLTAAADLPPRWVAKLRRRVDGAVESDASDTARLYGTD</sequence>
<dbReference type="PROSITE" id="PS51340">
    <property type="entry name" value="MOSC"/>
    <property type="match status" value="1"/>
</dbReference>
<dbReference type="InterPro" id="IPR005302">
    <property type="entry name" value="MoCF_Sase_C"/>
</dbReference>
<dbReference type="GO" id="GO:0030151">
    <property type="term" value="F:molybdenum ion binding"/>
    <property type="evidence" value="ECO:0007669"/>
    <property type="project" value="InterPro"/>
</dbReference>
<dbReference type="InterPro" id="IPR011037">
    <property type="entry name" value="Pyrv_Knase-like_insert_dom_sf"/>
</dbReference>
<dbReference type="InterPro" id="IPR052353">
    <property type="entry name" value="Benzoxazolinone_Detox_Enz"/>
</dbReference>
<comment type="caution">
    <text evidence="2">The sequence shown here is derived from an EMBL/GenBank/DDBJ whole genome shotgun (WGS) entry which is preliminary data.</text>
</comment>
<organism evidence="2 3">
    <name type="scientific">Speluncibacter jeojiensis</name>
    <dbReference type="NCBI Taxonomy" id="2710754"/>
    <lineage>
        <taxon>Bacteria</taxon>
        <taxon>Bacillati</taxon>
        <taxon>Actinomycetota</taxon>
        <taxon>Actinomycetes</taxon>
        <taxon>Mycobacteriales</taxon>
        <taxon>Speluncibacteraceae</taxon>
        <taxon>Speluncibacter</taxon>
    </lineage>
</organism>
<dbReference type="SUPFAM" id="SSF50800">
    <property type="entry name" value="PK beta-barrel domain-like"/>
    <property type="match status" value="1"/>
</dbReference>
<gene>
    <name evidence="2" type="ORF">NVS88_07355</name>
</gene>
<evidence type="ECO:0000313" key="3">
    <source>
        <dbReference type="Proteomes" id="UP001152755"/>
    </source>
</evidence>
<dbReference type="GO" id="GO:0030170">
    <property type="term" value="F:pyridoxal phosphate binding"/>
    <property type="evidence" value="ECO:0007669"/>
    <property type="project" value="InterPro"/>
</dbReference>
<feature type="domain" description="MOSC" evidence="1">
    <location>
        <begin position="37"/>
        <end position="171"/>
    </location>
</feature>
<name>A0A9X4M037_9ACTN</name>
<dbReference type="Pfam" id="PF03473">
    <property type="entry name" value="MOSC"/>
    <property type="match status" value="1"/>
</dbReference>
<dbReference type="Proteomes" id="UP001152755">
    <property type="component" value="Unassembled WGS sequence"/>
</dbReference>